<dbReference type="GO" id="GO:0045159">
    <property type="term" value="F:myosin II binding"/>
    <property type="evidence" value="ECO:0007669"/>
    <property type="project" value="TreeGrafter"/>
</dbReference>
<feature type="compositionally biased region" description="Pro residues" evidence="1">
    <location>
        <begin position="26"/>
        <end position="40"/>
    </location>
</feature>
<evidence type="ECO:0000256" key="1">
    <source>
        <dbReference type="SAM" id="MobiDB-lite"/>
    </source>
</evidence>
<name>A0A9P8T391_9ASCO</name>
<dbReference type="OrthoDB" id="19944at2759"/>
<dbReference type="GO" id="GO:0006887">
    <property type="term" value="P:exocytosis"/>
    <property type="evidence" value="ECO:0007669"/>
    <property type="project" value="TreeGrafter"/>
</dbReference>
<dbReference type="GO" id="GO:0005737">
    <property type="term" value="C:cytoplasm"/>
    <property type="evidence" value="ECO:0007669"/>
    <property type="project" value="TreeGrafter"/>
</dbReference>
<dbReference type="SUPFAM" id="SSF50998">
    <property type="entry name" value="Quinoprotein alcohol dehydrogenase-like"/>
    <property type="match status" value="1"/>
</dbReference>
<sequence>MNGRNMFKKKIGLLHKKGEKEQRSPSPEPSLRPSLKPPISLPRSRGASGVSEGLDSVPFSIEELQTYGVAGKVKTVAFDPLQSLMAIVTDYNHVHIFGQSRVSCALTLNTTSAIRSLRFVKGVYLVAVDSSKTIFVISLASKKVLHKIVTSSQITAFETDYSLEFIYVGFSNGLVKAFNIESGLETILSLREQQYNTFILESDVHVSSIKLNPRDFGTLLISYTKMTIEFNLAENKAVKQFVYKLSKGAPGGENATYKYDTSGYYIPNVVQSLWHPNGLHVVTIHDDNSLVFWDALTGEQILARSPFDSYIDSPSGDIHHGPKMTKIKKAAWLCERDPERTSLLFCGGDSFETEGYHQLVRMDFGRMLSYSMTSYTQMAKYYAQPKQQNIFAIHAAANIVDFVPLGEASPYYDGNHDPKLIALTLSDGSLKFMNYPTGNLSFKASYFPSTISWLNPKITFSASAFIDKRVLNGMIDIHSSRNSILKGGIPGRPKYKADVGSVIVSGHENGYIRIWNSSEGELDSSTAFEIDISRILLDDSPHYSISKVSFAAEQLELSCSMYNNDVLLFSYQQNKKYQPAEGDLNRRMSSLELSSTKAERQIIDISDRAPRDLKKGFLPKVLVKSMGYGTVTALCNSNVGFVGIGYESGQLVVIDRRSNTVMYNTQLIDDGLSLPIVPTSIEFAYGQPGLLLIVGTRIGRLLVFEVVSGIRFSLRLVEQIDSNDAEILEIIPINSDTGRPSTASIRHLSSPLPADKTPLSIIAASSSDIRIVKSGSKMAHKTFGKGELSKIGITGTKTQKGNVAFCLVALMGATKKMTVYTIPSLSELSSMRIPYRLEAKYTPQSSVLPLGDVFLRINETEAALVNIMGLRQPVMSLETINGDDVLFLRNILIPYRPSTSYFVKGTSSLSYTKLYHLLVGRERPEKTNQPEYELAWDISPYNPANYSLMGTAKPKYYDPNALHQQPGLTDKPVAPISISTVTRNISRWKQHAQNRLDVANNRVETYVNDLNDDFDKFVNETKNDAIKGAINSKLGL</sequence>
<dbReference type="AlphaFoldDB" id="A0A9P8T391"/>
<dbReference type="PANTHER" id="PTHR10241">
    <property type="entry name" value="LETHAL 2 GIANT LARVAE PROTEIN"/>
    <property type="match status" value="1"/>
</dbReference>
<accession>A0A9P8T391</accession>
<reference evidence="3" key="2">
    <citation type="submission" date="2021-01" db="EMBL/GenBank/DDBJ databases">
        <authorList>
            <person name="Schikora-Tamarit M.A."/>
        </authorList>
    </citation>
    <scope>NUCLEOTIDE SEQUENCE</scope>
    <source>
        <strain evidence="3">NCAIM Y.01608</strain>
    </source>
</reference>
<dbReference type="GO" id="GO:0005096">
    <property type="term" value="F:GTPase activator activity"/>
    <property type="evidence" value="ECO:0007669"/>
    <property type="project" value="TreeGrafter"/>
</dbReference>
<dbReference type="GO" id="GO:0005886">
    <property type="term" value="C:plasma membrane"/>
    <property type="evidence" value="ECO:0007669"/>
    <property type="project" value="TreeGrafter"/>
</dbReference>
<dbReference type="Proteomes" id="UP000788993">
    <property type="component" value="Unassembled WGS sequence"/>
</dbReference>
<reference evidence="3" key="1">
    <citation type="journal article" date="2021" name="Open Biol.">
        <title>Shared evolutionary footprints suggest mitochondrial oxidative damage underlies multiple complex I losses in fungi.</title>
        <authorList>
            <person name="Schikora-Tamarit M.A."/>
            <person name="Marcet-Houben M."/>
            <person name="Nosek J."/>
            <person name="Gabaldon T."/>
        </authorList>
    </citation>
    <scope>NUCLEOTIDE SEQUENCE</scope>
    <source>
        <strain evidence="3">NCAIM Y.01608</strain>
    </source>
</reference>
<dbReference type="SUPFAM" id="SSF50978">
    <property type="entry name" value="WD40 repeat-like"/>
    <property type="match status" value="1"/>
</dbReference>
<protein>
    <recommendedName>
        <fullName evidence="2">Lethal giant larvae (Lgl)-like C-terminal domain-containing protein</fullName>
    </recommendedName>
</protein>
<gene>
    <name evidence="3" type="ORF">OGATHE_003468</name>
</gene>
<evidence type="ECO:0000313" key="4">
    <source>
        <dbReference type="Proteomes" id="UP000788993"/>
    </source>
</evidence>
<evidence type="ECO:0000259" key="2">
    <source>
        <dbReference type="Pfam" id="PF08596"/>
    </source>
</evidence>
<dbReference type="InterPro" id="IPR013905">
    <property type="entry name" value="Lgl_C_dom"/>
</dbReference>
<dbReference type="EMBL" id="JAEUBD010001178">
    <property type="protein sequence ID" value="KAH3664653.1"/>
    <property type="molecule type" value="Genomic_DNA"/>
</dbReference>
<comment type="caution">
    <text evidence="3">The sequence shown here is derived from an EMBL/GenBank/DDBJ whole genome shotgun (WGS) entry which is preliminary data.</text>
</comment>
<dbReference type="InterPro" id="IPR036322">
    <property type="entry name" value="WD40_repeat_dom_sf"/>
</dbReference>
<dbReference type="Gene3D" id="2.130.10.10">
    <property type="entry name" value="YVTN repeat-like/Quinoprotein amine dehydrogenase"/>
    <property type="match status" value="2"/>
</dbReference>
<keyword evidence="4" id="KW-1185">Reference proteome</keyword>
<proteinExistence type="predicted"/>
<dbReference type="InterPro" id="IPR015943">
    <property type="entry name" value="WD40/YVTN_repeat-like_dom_sf"/>
</dbReference>
<evidence type="ECO:0000313" key="3">
    <source>
        <dbReference type="EMBL" id="KAH3664653.1"/>
    </source>
</evidence>
<dbReference type="GO" id="GO:0019905">
    <property type="term" value="F:syntaxin binding"/>
    <property type="evidence" value="ECO:0007669"/>
    <property type="project" value="TreeGrafter"/>
</dbReference>
<dbReference type="PANTHER" id="PTHR10241:SF25">
    <property type="entry name" value="TOMOSYN, ISOFORM C"/>
    <property type="match status" value="1"/>
</dbReference>
<dbReference type="Pfam" id="PF08596">
    <property type="entry name" value="Lgl_C"/>
    <property type="match status" value="1"/>
</dbReference>
<feature type="compositionally biased region" description="Basic residues" evidence="1">
    <location>
        <begin position="1"/>
        <end position="15"/>
    </location>
</feature>
<dbReference type="GO" id="GO:0006893">
    <property type="term" value="P:Golgi to plasma membrane transport"/>
    <property type="evidence" value="ECO:0007669"/>
    <property type="project" value="TreeGrafter"/>
</dbReference>
<feature type="region of interest" description="Disordered" evidence="1">
    <location>
        <begin position="1"/>
        <end position="51"/>
    </location>
</feature>
<dbReference type="InterPro" id="IPR011047">
    <property type="entry name" value="Quinoprotein_ADH-like_sf"/>
</dbReference>
<organism evidence="3 4">
    <name type="scientific">Ogataea polymorpha</name>
    <dbReference type="NCBI Taxonomy" id="460523"/>
    <lineage>
        <taxon>Eukaryota</taxon>
        <taxon>Fungi</taxon>
        <taxon>Dikarya</taxon>
        <taxon>Ascomycota</taxon>
        <taxon>Saccharomycotina</taxon>
        <taxon>Pichiomycetes</taxon>
        <taxon>Pichiales</taxon>
        <taxon>Pichiaceae</taxon>
        <taxon>Ogataea</taxon>
    </lineage>
</organism>
<feature type="domain" description="Lethal giant larvae (Lgl)-like C-terminal" evidence="2">
    <location>
        <begin position="544"/>
        <end position="925"/>
    </location>
</feature>